<dbReference type="EMBL" id="JAIGNU010000001">
    <property type="protein sequence ID" value="MBX7499904.1"/>
    <property type="molecule type" value="Genomic_DNA"/>
</dbReference>
<accession>A0ABS7JQJ9</accession>
<feature type="chain" id="PRO_5045560783" evidence="2">
    <location>
        <begin position="22"/>
        <end position="100"/>
    </location>
</feature>
<evidence type="ECO:0000256" key="2">
    <source>
        <dbReference type="SAM" id="SignalP"/>
    </source>
</evidence>
<sequence>MKKLIVAAAVAALVLPSTAMANHPLGNGPGGQVNQANPDGFKNRGQCQSALSAEINRQRQNPEERVASRQDQKASDFQRDMLDRFECRSEDDGPYRVYLR</sequence>
<dbReference type="RefSeq" id="WP_221599776.1">
    <property type="nucleotide sequence ID" value="NZ_JAIGNU010000001.1"/>
</dbReference>
<proteinExistence type="predicted"/>
<feature type="signal peptide" evidence="2">
    <location>
        <begin position="1"/>
        <end position="21"/>
    </location>
</feature>
<comment type="caution">
    <text evidence="3">The sequence shown here is derived from an EMBL/GenBank/DDBJ whole genome shotgun (WGS) entry which is preliminary data.</text>
</comment>
<dbReference type="Proteomes" id="UP000782554">
    <property type="component" value="Unassembled WGS sequence"/>
</dbReference>
<evidence type="ECO:0000313" key="3">
    <source>
        <dbReference type="EMBL" id="MBX7499904.1"/>
    </source>
</evidence>
<gene>
    <name evidence="3" type="ORF">K3181_00430</name>
</gene>
<reference evidence="3 4" key="1">
    <citation type="submission" date="2021-08" db="EMBL/GenBank/DDBJ databases">
        <title>Comparative Genomics Analysis of the Genus Qipengyuania Reveals Extensive Genetic Diversity and Metabolic Versatility, Including the Description of Fifteen Novel Species.</title>
        <authorList>
            <person name="Liu Y."/>
        </authorList>
    </citation>
    <scope>NUCLEOTIDE SEQUENCE [LARGE SCALE GENOMIC DNA]</scope>
    <source>
        <strain evidence="3 4">YG27</strain>
    </source>
</reference>
<evidence type="ECO:0000313" key="4">
    <source>
        <dbReference type="Proteomes" id="UP000782554"/>
    </source>
</evidence>
<evidence type="ECO:0000256" key="1">
    <source>
        <dbReference type="SAM" id="MobiDB-lite"/>
    </source>
</evidence>
<keyword evidence="2" id="KW-0732">Signal</keyword>
<feature type="compositionally biased region" description="Basic and acidic residues" evidence="1">
    <location>
        <begin position="56"/>
        <end position="80"/>
    </location>
</feature>
<name>A0ABS7JQJ9_9SPHN</name>
<protein>
    <submittedName>
        <fullName evidence="3">Uncharacterized protein</fullName>
    </submittedName>
</protein>
<feature type="region of interest" description="Disordered" evidence="1">
    <location>
        <begin position="20"/>
        <end position="80"/>
    </location>
</feature>
<organism evidence="3 4">
    <name type="scientific">Qipengyuania mesophila</name>
    <dbReference type="NCBI Taxonomy" id="2867246"/>
    <lineage>
        <taxon>Bacteria</taxon>
        <taxon>Pseudomonadati</taxon>
        <taxon>Pseudomonadota</taxon>
        <taxon>Alphaproteobacteria</taxon>
        <taxon>Sphingomonadales</taxon>
        <taxon>Erythrobacteraceae</taxon>
        <taxon>Qipengyuania</taxon>
    </lineage>
</organism>
<keyword evidence="4" id="KW-1185">Reference proteome</keyword>